<dbReference type="RefSeq" id="XP_031760466.1">
    <property type="nucleotide sequence ID" value="XM_031904606.1"/>
</dbReference>
<dbReference type="AlphaFoldDB" id="A0A8J1JV49"/>
<gene>
    <name evidence="3 4" type="primary">LOC116411753</name>
</gene>
<name>A0A8J1JV49_XENTR</name>
<organism evidence="2 3">
    <name type="scientific">Xenopus tropicalis</name>
    <name type="common">Western clawed frog</name>
    <name type="synonym">Silurana tropicalis</name>
    <dbReference type="NCBI Taxonomy" id="8364"/>
    <lineage>
        <taxon>Eukaryota</taxon>
        <taxon>Metazoa</taxon>
        <taxon>Chordata</taxon>
        <taxon>Craniata</taxon>
        <taxon>Vertebrata</taxon>
        <taxon>Euteleostomi</taxon>
        <taxon>Amphibia</taxon>
        <taxon>Batrachia</taxon>
        <taxon>Anura</taxon>
        <taxon>Pipoidea</taxon>
        <taxon>Pipidae</taxon>
        <taxon>Xenopodinae</taxon>
        <taxon>Xenopus</taxon>
        <taxon>Silurana</taxon>
    </lineage>
</organism>
<sequence length="207" mass="22553">MAVAAAGALRSGWLEVLVRGRWHKVLGNLYESSLVLSSPERPEDAPSSNGMTNGTNSSPQGVRTAFTELPDTVPEAIANKKRAVKVVKQELCRAECIAQCRAECIAQCRAQCIAQYPYSCSSPQRRQMSVCAMANPAEPLMRKKAECCLGSRSVPSSKKLVLCLPWHSPVPTLGSTLACVTCWPLLAQRSQASPSFAPPRRNRQQRD</sequence>
<dbReference type="OrthoDB" id="409749at2759"/>
<dbReference type="KEGG" id="xtr:116411753"/>
<evidence type="ECO:0000313" key="3">
    <source>
        <dbReference type="RefSeq" id="XP_031760466.1"/>
    </source>
</evidence>
<accession>A0A8J1JV49</accession>
<dbReference type="Xenbase" id="XB-GENE-29097695">
    <property type="gene designation" value="LOC116411753"/>
</dbReference>
<feature type="region of interest" description="Disordered" evidence="1">
    <location>
        <begin position="37"/>
        <end position="63"/>
    </location>
</feature>
<feature type="compositionally biased region" description="Low complexity" evidence="1">
    <location>
        <begin position="47"/>
        <end position="58"/>
    </location>
</feature>
<proteinExistence type="predicted"/>
<dbReference type="AGR" id="Xenbase:XB-GENE-29097695"/>
<keyword evidence="2" id="KW-1185">Reference proteome</keyword>
<dbReference type="GeneID" id="116411753"/>
<evidence type="ECO:0000256" key="1">
    <source>
        <dbReference type="SAM" id="MobiDB-lite"/>
    </source>
</evidence>
<evidence type="ECO:0000313" key="4">
    <source>
        <dbReference type="Xenbase" id="XB-GENE-29097695"/>
    </source>
</evidence>
<dbReference type="Proteomes" id="UP000008143">
    <property type="component" value="Chromosome 6"/>
</dbReference>
<protein>
    <submittedName>
        <fullName evidence="3">Uncharacterized protein LOC116411753</fullName>
    </submittedName>
</protein>
<evidence type="ECO:0000313" key="2">
    <source>
        <dbReference type="Proteomes" id="UP000008143"/>
    </source>
</evidence>
<reference evidence="3" key="1">
    <citation type="submission" date="2025-08" db="UniProtKB">
        <authorList>
            <consortium name="RefSeq"/>
        </authorList>
    </citation>
    <scope>IDENTIFICATION</scope>
    <source>
        <strain evidence="3">Nigerian</strain>
        <tissue evidence="3">Liver and blood</tissue>
    </source>
</reference>